<gene>
    <name evidence="2" type="ORF">Lpp77_01020</name>
</gene>
<feature type="non-terminal residue" evidence="2">
    <location>
        <position position="1"/>
    </location>
</feature>
<evidence type="ECO:0000313" key="2">
    <source>
        <dbReference type="EMBL" id="EPC56980.1"/>
    </source>
</evidence>
<keyword evidence="1" id="KW-0472">Membrane</keyword>
<protein>
    <submittedName>
        <fullName evidence="2">Uncharacterized protein</fullName>
    </submittedName>
</protein>
<name>A0A8E0IND6_LACPA</name>
<feature type="transmembrane region" description="Helical" evidence="1">
    <location>
        <begin position="161"/>
        <end position="181"/>
    </location>
</feature>
<keyword evidence="1" id="KW-1133">Transmembrane helix</keyword>
<dbReference type="AlphaFoldDB" id="A0A8E0IND6"/>
<sequence>RRLQLGGKMRAIKTISSFTSDGLDDRVNETTRYLIAAGYQVIGISVAGEWCKTATIIYETGVSADQMKPTTLRQHSERALGLIVSLSALVLLYHALPAALLTQSQLYQFVLTAAALVCAVFFVQSLRVIFPRWGIMIGLLVLAAYAHVLEQDIYGIKEHPLMLIVITIIVALALYVLKIAYQRLRKVYWRLVEWMASRHE</sequence>
<organism evidence="2 3">
    <name type="scientific">Lacticaseibacillus paracasei subsp. paracasei CNCM I-4270</name>
    <dbReference type="NCBI Taxonomy" id="1256202"/>
    <lineage>
        <taxon>Bacteria</taxon>
        <taxon>Bacillati</taxon>
        <taxon>Bacillota</taxon>
        <taxon>Bacilli</taxon>
        <taxon>Lactobacillales</taxon>
        <taxon>Lactobacillaceae</taxon>
        <taxon>Lacticaseibacillus</taxon>
    </lineage>
</organism>
<comment type="caution">
    <text evidence="2">The sequence shown here is derived from an EMBL/GenBank/DDBJ whole genome shotgun (WGS) entry which is preliminary data.</text>
</comment>
<feature type="transmembrane region" description="Helical" evidence="1">
    <location>
        <begin position="106"/>
        <end position="123"/>
    </location>
</feature>
<keyword evidence="1" id="KW-0812">Transmembrane</keyword>
<evidence type="ECO:0000256" key="1">
    <source>
        <dbReference type="SAM" id="Phobius"/>
    </source>
</evidence>
<feature type="transmembrane region" description="Helical" evidence="1">
    <location>
        <begin position="130"/>
        <end position="149"/>
    </location>
</feature>
<dbReference type="Proteomes" id="UP000014249">
    <property type="component" value="Unassembled WGS sequence"/>
</dbReference>
<proteinExistence type="predicted"/>
<reference evidence="2 3" key="1">
    <citation type="journal article" date="2013" name="PLoS ONE">
        <title>Lactobacillus paracasei comparative genomics: towards species pan-genome definition and exploitation of diversity.</title>
        <authorList>
            <person name="Smokvina T."/>
            <person name="Wels M."/>
            <person name="Polka J."/>
            <person name="Chervaux C."/>
            <person name="Brisse S."/>
            <person name="Boekhorst J."/>
            <person name="van Hylckama Vlieg J.E."/>
            <person name="Siezen R.J."/>
        </authorList>
    </citation>
    <scope>NUCLEOTIDE SEQUENCE [LARGE SCALE GENOMIC DNA]</scope>
    <source>
        <strain evidence="2 3">CNCM I-4270</strain>
    </source>
</reference>
<accession>A0A8E0IND6</accession>
<feature type="transmembrane region" description="Helical" evidence="1">
    <location>
        <begin position="79"/>
        <end position="100"/>
    </location>
</feature>
<evidence type="ECO:0000313" key="3">
    <source>
        <dbReference type="Proteomes" id="UP000014249"/>
    </source>
</evidence>
<dbReference type="EMBL" id="ANJX01000041">
    <property type="protein sequence ID" value="EPC56980.1"/>
    <property type="molecule type" value="Genomic_DNA"/>
</dbReference>